<feature type="transmembrane region" description="Helical" evidence="6">
    <location>
        <begin position="49"/>
        <end position="74"/>
    </location>
</feature>
<dbReference type="EMBL" id="JAZHXI010000010">
    <property type="protein sequence ID" value="KAL2066921.1"/>
    <property type="molecule type" value="Genomic_DNA"/>
</dbReference>
<feature type="transmembrane region" description="Helical" evidence="6">
    <location>
        <begin position="15"/>
        <end position="37"/>
    </location>
</feature>
<comment type="caution">
    <text evidence="8">The sequence shown here is derived from an EMBL/GenBank/DDBJ whole genome shotgun (WGS) entry which is preliminary data.</text>
</comment>
<comment type="subcellular location">
    <subcellularLocation>
        <location evidence="1">Membrane</location>
        <topology evidence="1">Multi-pass membrane protein</topology>
    </subcellularLocation>
</comment>
<dbReference type="PANTHER" id="PTHR33048">
    <property type="entry name" value="PTH11-LIKE INTEGRAL MEMBRANE PROTEIN (AFU_ORTHOLOGUE AFUA_5G11245)"/>
    <property type="match status" value="1"/>
</dbReference>
<reference evidence="8 9" key="1">
    <citation type="journal article" date="2024" name="Commun. Biol.">
        <title>Comparative genomic analysis of thermophilic fungi reveals convergent evolutionary adaptations and gene losses.</title>
        <authorList>
            <person name="Steindorff A.S."/>
            <person name="Aguilar-Pontes M.V."/>
            <person name="Robinson A.J."/>
            <person name="Andreopoulos B."/>
            <person name="LaButti K."/>
            <person name="Kuo A."/>
            <person name="Mondo S."/>
            <person name="Riley R."/>
            <person name="Otillar R."/>
            <person name="Haridas S."/>
            <person name="Lipzen A."/>
            <person name="Grimwood J."/>
            <person name="Schmutz J."/>
            <person name="Clum A."/>
            <person name="Reid I.D."/>
            <person name="Moisan M.C."/>
            <person name="Butler G."/>
            <person name="Nguyen T.T.M."/>
            <person name="Dewar K."/>
            <person name="Conant G."/>
            <person name="Drula E."/>
            <person name="Henrissat B."/>
            <person name="Hansel C."/>
            <person name="Singer S."/>
            <person name="Hutchinson M.I."/>
            <person name="de Vries R.P."/>
            <person name="Natvig D.O."/>
            <person name="Powell A.J."/>
            <person name="Tsang A."/>
            <person name="Grigoriev I.V."/>
        </authorList>
    </citation>
    <scope>NUCLEOTIDE SEQUENCE [LARGE SCALE GENOMIC DNA]</scope>
    <source>
        <strain evidence="8 9">CBS 494.80</strain>
    </source>
</reference>
<feature type="transmembrane region" description="Helical" evidence="6">
    <location>
        <begin position="215"/>
        <end position="238"/>
    </location>
</feature>
<name>A0ABR4CBS5_9HELO</name>
<keyword evidence="2 6" id="KW-0812">Transmembrane</keyword>
<evidence type="ECO:0000313" key="8">
    <source>
        <dbReference type="EMBL" id="KAL2066921.1"/>
    </source>
</evidence>
<keyword evidence="4 6" id="KW-0472">Membrane</keyword>
<evidence type="ECO:0000259" key="7">
    <source>
        <dbReference type="Pfam" id="PF20684"/>
    </source>
</evidence>
<evidence type="ECO:0000313" key="9">
    <source>
        <dbReference type="Proteomes" id="UP001595075"/>
    </source>
</evidence>
<sequence>MASKLYFQGEDRSPVLLGCTIPFCIAAGSLVIWRIAYRFSRRTISASDYCICIALLSGIAQASFNLIAYTQYGYGRRKADIPPALLASKVPAVLFWFNMVLFKLSTGATKLSLCFVYAGLFKKADSRLVRISRILNWILAAVVVIFYTSTFIASIFQCIPIQKAWIPKAKGTCIDKTAFRYAGHSVNLITSIWVIALPLPVLFQLSNRAREITQIIFLVLLGSVHTGCVIARLVLQFFPSKDKDQSAQWTNTTGNSTSMVELFVGIIAACLVVMRPCFQGVTRMVFGTTVHGSRSRGNNSNSHALTPVSISTHKEGYITKTVDLKMTNRSTSEEDLVYGHQNRF</sequence>
<evidence type="ECO:0000256" key="1">
    <source>
        <dbReference type="ARBA" id="ARBA00004141"/>
    </source>
</evidence>
<feature type="transmembrane region" description="Helical" evidence="6">
    <location>
        <begin position="134"/>
        <end position="156"/>
    </location>
</feature>
<proteinExistence type="inferred from homology"/>
<feature type="domain" description="Rhodopsin" evidence="7">
    <location>
        <begin position="34"/>
        <end position="279"/>
    </location>
</feature>
<feature type="transmembrane region" description="Helical" evidence="6">
    <location>
        <begin position="185"/>
        <end position="203"/>
    </location>
</feature>
<accession>A0ABR4CBS5</accession>
<dbReference type="InterPro" id="IPR049326">
    <property type="entry name" value="Rhodopsin_dom_fungi"/>
</dbReference>
<feature type="transmembrane region" description="Helical" evidence="6">
    <location>
        <begin position="258"/>
        <end position="278"/>
    </location>
</feature>
<dbReference type="Pfam" id="PF20684">
    <property type="entry name" value="Fung_rhodopsin"/>
    <property type="match status" value="1"/>
</dbReference>
<gene>
    <name evidence="8" type="ORF">VTL71DRAFT_1345</name>
</gene>
<dbReference type="InterPro" id="IPR052337">
    <property type="entry name" value="SAT4-like"/>
</dbReference>
<organism evidence="8 9">
    <name type="scientific">Oculimacula yallundae</name>
    <dbReference type="NCBI Taxonomy" id="86028"/>
    <lineage>
        <taxon>Eukaryota</taxon>
        <taxon>Fungi</taxon>
        <taxon>Dikarya</taxon>
        <taxon>Ascomycota</taxon>
        <taxon>Pezizomycotina</taxon>
        <taxon>Leotiomycetes</taxon>
        <taxon>Helotiales</taxon>
        <taxon>Ploettnerulaceae</taxon>
        <taxon>Oculimacula</taxon>
    </lineage>
</organism>
<evidence type="ECO:0000256" key="4">
    <source>
        <dbReference type="ARBA" id="ARBA00023136"/>
    </source>
</evidence>
<evidence type="ECO:0000256" key="5">
    <source>
        <dbReference type="ARBA" id="ARBA00038359"/>
    </source>
</evidence>
<evidence type="ECO:0000256" key="6">
    <source>
        <dbReference type="SAM" id="Phobius"/>
    </source>
</evidence>
<keyword evidence="3 6" id="KW-1133">Transmembrane helix</keyword>
<evidence type="ECO:0000256" key="3">
    <source>
        <dbReference type="ARBA" id="ARBA00022989"/>
    </source>
</evidence>
<feature type="transmembrane region" description="Helical" evidence="6">
    <location>
        <begin position="94"/>
        <end position="122"/>
    </location>
</feature>
<evidence type="ECO:0000256" key="2">
    <source>
        <dbReference type="ARBA" id="ARBA00022692"/>
    </source>
</evidence>
<keyword evidence="9" id="KW-1185">Reference proteome</keyword>
<protein>
    <recommendedName>
        <fullName evidence="7">Rhodopsin domain-containing protein</fullName>
    </recommendedName>
</protein>
<dbReference type="Proteomes" id="UP001595075">
    <property type="component" value="Unassembled WGS sequence"/>
</dbReference>
<dbReference type="PANTHER" id="PTHR33048:SF47">
    <property type="entry name" value="INTEGRAL MEMBRANE PROTEIN-RELATED"/>
    <property type="match status" value="1"/>
</dbReference>
<comment type="similarity">
    <text evidence="5">Belongs to the SAT4 family.</text>
</comment>